<dbReference type="InterPro" id="IPR016156">
    <property type="entry name" value="FAD/NAD-linked_Rdtase_dimer_sf"/>
</dbReference>
<proteinExistence type="predicted"/>
<dbReference type="SUPFAM" id="SSF55424">
    <property type="entry name" value="FAD/NAD-linked reductases, dimerisation (C-terminal) domain"/>
    <property type="match status" value="1"/>
</dbReference>
<sequence>MPWFWSNQGDLRIQIVGVSDGHDDLVVRRSEDRITVLYYRDGVLIAADTVDNPRDHNAAKRALANGQTIDREAAADIEVPLKSLVRPV</sequence>
<dbReference type="AlphaFoldDB" id="A0AA46X1R7"/>
<dbReference type="EMBL" id="CP083974">
    <property type="protein sequence ID" value="UZF47759.1"/>
    <property type="molecule type" value="Genomic_DNA"/>
</dbReference>
<name>A0AA46X1R7_RHORH</name>
<reference evidence="2 3" key="1">
    <citation type="journal article" date="2021" name="Front. Microbiol.">
        <title>Bacterial Transformation of Aromatic Monomers in Softwood Black Liquor.</title>
        <authorList>
            <person name="Navas L.E."/>
            <person name="Dexter G."/>
            <person name="Liu J."/>
            <person name="Levy-Booth D."/>
            <person name="Cho M."/>
            <person name="Jang S.K."/>
            <person name="Mansfield S.D."/>
            <person name="Renneckar S."/>
            <person name="Mohn W.W."/>
            <person name="Eltis L.D."/>
        </authorList>
    </citation>
    <scope>NUCLEOTIDE SEQUENCE [LARGE SCALE GENOMIC DNA]</scope>
    <source>
        <strain evidence="2 3">GD02</strain>
    </source>
</reference>
<gene>
    <name evidence="2" type="ORF">KUM34_023805</name>
</gene>
<evidence type="ECO:0000313" key="2">
    <source>
        <dbReference type="EMBL" id="UZF47759.1"/>
    </source>
</evidence>
<evidence type="ECO:0000259" key="1">
    <source>
        <dbReference type="Pfam" id="PF14759"/>
    </source>
</evidence>
<dbReference type="InterPro" id="IPR028202">
    <property type="entry name" value="Reductase_C"/>
</dbReference>
<accession>A0AA46X1R7</accession>
<organism evidence="2 3">
    <name type="scientific">Rhodococcus rhodochrous</name>
    <dbReference type="NCBI Taxonomy" id="1829"/>
    <lineage>
        <taxon>Bacteria</taxon>
        <taxon>Bacillati</taxon>
        <taxon>Actinomycetota</taxon>
        <taxon>Actinomycetes</taxon>
        <taxon>Mycobacteriales</taxon>
        <taxon>Nocardiaceae</taxon>
        <taxon>Rhodococcus</taxon>
    </lineage>
</organism>
<feature type="domain" description="Reductase C-terminal" evidence="1">
    <location>
        <begin position="3"/>
        <end position="85"/>
    </location>
</feature>
<dbReference type="Pfam" id="PF14759">
    <property type="entry name" value="Reductase_C"/>
    <property type="match status" value="1"/>
</dbReference>
<evidence type="ECO:0000313" key="3">
    <source>
        <dbReference type="Proteomes" id="UP001162740"/>
    </source>
</evidence>
<dbReference type="Proteomes" id="UP001162740">
    <property type="component" value="Chromosome"/>
</dbReference>
<dbReference type="Gene3D" id="3.30.390.30">
    <property type="match status" value="1"/>
</dbReference>
<protein>
    <recommendedName>
        <fullName evidence="1">Reductase C-terminal domain-containing protein</fullName>
    </recommendedName>
</protein>